<dbReference type="OrthoDB" id="10467388at2759"/>
<protein>
    <submittedName>
        <fullName evidence="2">Uncharacterized protein</fullName>
    </submittedName>
</protein>
<keyword evidence="1" id="KW-1133">Transmembrane helix</keyword>
<reference evidence="2" key="1">
    <citation type="submission" date="2021-01" db="UniProtKB">
        <authorList>
            <consortium name="EnsemblMetazoa"/>
        </authorList>
    </citation>
    <scope>IDENTIFICATION</scope>
</reference>
<feature type="transmembrane region" description="Helical" evidence="1">
    <location>
        <begin position="66"/>
        <end position="87"/>
    </location>
</feature>
<keyword evidence="1" id="KW-0812">Transmembrane</keyword>
<organism evidence="2 3">
    <name type="scientific">Varroa destructor</name>
    <name type="common">Honeybee mite</name>
    <dbReference type="NCBI Taxonomy" id="109461"/>
    <lineage>
        <taxon>Eukaryota</taxon>
        <taxon>Metazoa</taxon>
        <taxon>Ecdysozoa</taxon>
        <taxon>Arthropoda</taxon>
        <taxon>Chelicerata</taxon>
        <taxon>Arachnida</taxon>
        <taxon>Acari</taxon>
        <taxon>Parasitiformes</taxon>
        <taxon>Mesostigmata</taxon>
        <taxon>Gamasina</taxon>
        <taxon>Dermanyssoidea</taxon>
        <taxon>Varroidae</taxon>
        <taxon>Varroa</taxon>
    </lineage>
</organism>
<evidence type="ECO:0000256" key="1">
    <source>
        <dbReference type="SAM" id="Phobius"/>
    </source>
</evidence>
<dbReference type="GeneID" id="111247429"/>
<dbReference type="EnsemblMetazoa" id="XM_022798328">
    <property type="protein sequence ID" value="XP_022654063"/>
    <property type="gene ID" value="LOC111247429"/>
</dbReference>
<evidence type="ECO:0000313" key="3">
    <source>
        <dbReference type="Proteomes" id="UP000594260"/>
    </source>
</evidence>
<keyword evidence="1" id="KW-0472">Membrane</keyword>
<keyword evidence="3" id="KW-1185">Reference proteome</keyword>
<dbReference type="KEGG" id="vde:111247429"/>
<sequence>MLPLAIVKNDAILRSASRRVTNQGNNCDLRTIPPLVPRDHRDTLKSFEDLNIYSLKITSLFEDMSYCIKVGVTLMFSTILSAVISMYRDLTTVLNTQPKTISNERWCILKPADVMILRAQTNRPIPLLCEAPQSQGNNTSTRNPDTVTFFEFIYRQLMCLRKRSSRHTHGACTWLRDLPVSLQIRYVFLIPLCLIALSASMCVVCSQMTTLKEANHRLSGAIGSF</sequence>
<proteinExistence type="predicted"/>
<dbReference type="Proteomes" id="UP000594260">
    <property type="component" value="Unplaced"/>
</dbReference>
<evidence type="ECO:0000313" key="2">
    <source>
        <dbReference type="EnsemblMetazoa" id="XP_022654063"/>
    </source>
</evidence>
<accession>A0A7M7JQH8</accession>
<dbReference type="RefSeq" id="XP_022654063.1">
    <property type="nucleotide sequence ID" value="XM_022798328.1"/>
</dbReference>
<dbReference type="InParanoid" id="A0A7M7JQH8"/>
<feature type="transmembrane region" description="Helical" evidence="1">
    <location>
        <begin position="184"/>
        <end position="205"/>
    </location>
</feature>
<dbReference type="AlphaFoldDB" id="A0A7M7JQH8"/>
<name>A0A7M7JQH8_VARDE</name>